<comment type="caution">
    <text evidence="2">The sequence shown here is derived from an EMBL/GenBank/DDBJ whole genome shotgun (WGS) entry which is preliminary data.</text>
</comment>
<accession>A0A9J6PEF4</accession>
<feature type="transmembrane region" description="Helical" evidence="1">
    <location>
        <begin position="20"/>
        <end position="41"/>
    </location>
</feature>
<name>A0A9J6PEF4_9PROT</name>
<reference evidence="2" key="1">
    <citation type="submission" date="2022-06" db="EMBL/GenBank/DDBJ databases">
        <title>Isolation and Genomics of Futiania mangrovii gen. nov., sp. nov., a Rare and Metabolically-versatile member in the Class Alphaproteobacteria.</title>
        <authorList>
            <person name="Liu L."/>
            <person name="Huang W.-C."/>
            <person name="Pan J."/>
            <person name="Li J."/>
            <person name="Huang Y."/>
            <person name="Du H."/>
            <person name="Liu Y."/>
            <person name="Li M."/>
        </authorList>
    </citation>
    <scope>NUCLEOTIDE SEQUENCE</scope>
    <source>
        <strain evidence="2">FT118</strain>
    </source>
</reference>
<keyword evidence="1" id="KW-0812">Transmembrane</keyword>
<proteinExistence type="predicted"/>
<organism evidence="2 3">
    <name type="scientific">Futiania mangrovi</name>
    <dbReference type="NCBI Taxonomy" id="2959716"/>
    <lineage>
        <taxon>Bacteria</taxon>
        <taxon>Pseudomonadati</taxon>
        <taxon>Pseudomonadota</taxon>
        <taxon>Alphaproteobacteria</taxon>
        <taxon>Futianiales</taxon>
        <taxon>Futianiaceae</taxon>
        <taxon>Futiania</taxon>
    </lineage>
</organism>
<sequence>MLYIIRAARDFCRNDAGAVAVEYAVIAMALGAAIAVSISALSGDVGSLWGTVASFF</sequence>
<gene>
    <name evidence="2" type="ORF">NJQ99_07000</name>
</gene>
<evidence type="ECO:0000313" key="3">
    <source>
        <dbReference type="Proteomes" id="UP001055804"/>
    </source>
</evidence>
<dbReference type="AlphaFoldDB" id="A0A9J6PEF4"/>
<dbReference type="RefSeq" id="WP_269332115.1">
    <property type="nucleotide sequence ID" value="NZ_JAMZFT010000002.1"/>
</dbReference>
<protein>
    <submittedName>
        <fullName evidence="2">Flp family type IVb pilin</fullName>
    </submittedName>
</protein>
<keyword evidence="3" id="KW-1185">Reference proteome</keyword>
<keyword evidence="1" id="KW-1133">Transmembrane helix</keyword>
<dbReference type="EMBL" id="JAMZFT010000002">
    <property type="protein sequence ID" value="MCP1336147.1"/>
    <property type="molecule type" value="Genomic_DNA"/>
</dbReference>
<evidence type="ECO:0000256" key="1">
    <source>
        <dbReference type="SAM" id="Phobius"/>
    </source>
</evidence>
<dbReference type="Proteomes" id="UP001055804">
    <property type="component" value="Unassembled WGS sequence"/>
</dbReference>
<evidence type="ECO:0000313" key="2">
    <source>
        <dbReference type="EMBL" id="MCP1336147.1"/>
    </source>
</evidence>
<keyword evidence="1" id="KW-0472">Membrane</keyword>